<dbReference type="InterPro" id="IPR009072">
    <property type="entry name" value="Histone-fold"/>
</dbReference>
<protein>
    <recommendedName>
        <fullName evidence="4">Transcription factor CBF/NF-Y/archaeal histone domain-containing protein</fullName>
    </recommendedName>
</protein>
<evidence type="ECO:0000256" key="2">
    <source>
        <dbReference type="ARBA" id="ARBA00023242"/>
    </source>
</evidence>
<feature type="compositionally biased region" description="Low complexity" evidence="3">
    <location>
        <begin position="62"/>
        <end position="71"/>
    </location>
</feature>
<dbReference type="EMBL" id="JBBBZM010000162">
    <property type="protein sequence ID" value="KAL0632558.1"/>
    <property type="molecule type" value="Genomic_DNA"/>
</dbReference>
<dbReference type="InterPro" id="IPR003958">
    <property type="entry name" value="CBFA_NFYB_domain"/>
</dbReference>
<keyword evidence="6" id="KW-1185">Reference proteome</keyword>
<name>A0ABR3G9S6_9PEZI</name>
<proteinExistence type="predicted"/>
<feature type="region of interest" description="Disordered" evidence="3">
    <location>
        <begin position="182"/>
        <end position="230"/>
    </location>
</feature>
<evidence type="ECO:0000313" key="6">
    <source>
        <dbReference type="Proteomes" id="UP001447188"/>
    </source>
</evidence>
<dbReference type="PANTHER" id="PTHR10252">
    <property type="entry name" value="HISTONE-LIKE TRANSCRIPTION FACTOR CCAAT-RELATED"/>
    <property type="match status" value="1"/>
</dbReference>
<reference evidence="5 6" key="1">
    <citation type="submission" date="2024-02" db="EMBL/GenBank/DDBJ databases">
        <title>Discinaceae phylogenomics.</title>
        <authorList>
            <person name="Dirks A.C."/>
            <person name="James T.Y."/>
        </authorList>
    </citation>
    <scope>NUCLEOTIDE SEQUENCE [LARGE SCALE GENOMIC DNA]</scope>
    <source>
        <strain evidence="5 6">ACD0624</strain>
    </source>
</reference>
<dbReference type="PANTHER" id="PTHR10252:SF5">
    <property type="entry name" value="DR1-ASSOCIATED COREPRESSOR"/>
    <property type="match status" value="1"/>
</dbReference>
<evidence type="ECO:0000256" key="1">
    <source>
        <dbReference type="ARBA" id="ARBA00004123"/>
    </source>
</evidence>
<dbReference type="InterPro" id="IPR050568">
    <property type="entry name" value="Transcr_DNA_Rep_Reg"/>
</dbReference>
<comment type="caution">
    <text evidence="5">The sequence shown here is derived from an EMBL/GenBank/DDBJ whole genome shotgun (WGS) entry which is preliminary data.</text>
</comment>
<feature type="compositionally biased region" description="Pro residues" evidence="3">
    <location>
        <begin position="24"/>
        <end position="36"/>
    </location>
</feature>
<dbReference type="CDD" id="cd22906">
    <property type="entry name" value="HFD_DRAP1"/>
    <property type="match status" value="1"/>
</dbReference>
<organism evidence="5 6">
    <name type="scientific">Discina gigas</name>
    <dbReference type="NCBI Taxonomy" id="1032678"/>
    <lineage>
        <taxon>Eukaryota</taxon>
        <taxon>Fungi</taxon>
        <taxon>Dikarya</taxon>
        <taxon>Ascomycota</taxon>
        <taxon>Pezizomycotina</taxon>
        <taxon>Pezizomycetes</taxon>
        <taxon>Pezizales</taxon>
        <taxon>Discinaceae</taxon>
        <taxon>Discina</taxon>
    </lineage>
</organism>
<feature type="domain" description="Transcription factor CBF/NF-Y/archaeal histone" evidence="4">
    <location>
        <begin position="98"/>
        <end position="161"/>
    </location>
</feature>
<dbReference type="Pfam" id="PF00808">
    <property type="entry name" value="CBFD_NFYB_HMF"/>
    <property type="match status" value="1"/>
</dbReference>
<comment type="subcellular location">
    <subcellularLocation>
        <location evidence="1">Nucleus</location>
    </subcellularLocation>
</comment>
<evidence type="ECO:0000256" key="3">
    <source>
        <dbReference type="SAM" id="MobiDB-lite"/>
    </source>
</evidence>
<dbReference type="Proteomes" id="UP001447188">
    <property type="component" value="Unassembled WGS sequence"/>
</dbReference>
<sequence>MEAFYPYDPVHGALQLQHQIHSTLPPPPPPPPPPQQPQHMDLASPIQPEKPKPGRPRRSRTNNVNVNNVNNGPPAESSSAGARTGIVSNGRVIEIKTKFPVARIKRIMQADEDVGKVAQVTPVVVSKALELFMIALCDKASAQARQRNSKRITAGHLKQAVLHEEQFDFLAEIIAKVPDIPLPAAADSGNGGNCSSGGGEPGSEDAAPPPTSAKKPRKPRTRKPRSDDAF</sequence>
<evidence type="ECO:0000313" key="5">
    <source>
        <dbReference type="EMBL" id="KAL0632558.1"/>
    </source>
</evidence>
<feature type="compositionally biased region" description="Basic residues" evidence="3">
    <location>
        <begin position="214"/>
        <end position="223"/>
    </location>
</feature>
<feature type="compositionally biased region" description="Gly residues" evidence="3">
    <location>
        <begin position="189"/>
        <end position="201"/>
    </location>
</feature>
<feature type="region of interest" description="Disordered" evidence="3">
    <location>
        <begin position="1"/>
        <end position="83"/>
    </location>
</feature>
<evidence type="ECO:0000259" key="4">
    <source>
        <dbReference type="Pfam" id="PF00808"/>
    </source>
</evidence>
<dbReference type="SUPFAM" id="SSF47113">
    <property type="entry name" value="Histone-fold"/>
    <property type="match status" value="1"/>
</dbReference>
<dbReference type="Gene3D" id="1.10.20.10">
    <property type="entry name" value="Histone, subunit A"/>
    <property type="match status" value="1"/>
</dbReference>
<keyword evidence="2" id="KW-0539">Nucleus</keyword>
<gene>
    <name evidence="5" type="ORF">Q9L58_008535</name>
</gene>
<accession>A0ABR3G9S6</accession>